<dbReference type="AlphaFoldDB" id="A0A9P6ZNS2"/>
<evidence type="ECO:0000256" key="1">
    <source>
        <dbReference type="SAM" id="Coils"/>
    </source>
</evidence>
<keyword evidence="3" id="KW-1185">Reference proteome</keyword>
<name>A0A9P6ZNS2_9AGAM</name>
<dbReference type="Proteomes" id="UP000714275">
    <property type="component" value="Unassembled WGS sequence"/>
</dbReference>
<evidence type="ECO:0000313" key="2">
    <source>
        <dbReference type="EMBL" id="KAG1772909.1"/>
    </source>
</evidence>
<evidence type="ECO:0000313" key="3">
    <source>
        <dbReference type="Proteomes" id="UP000714275"/>
    </source>
</evidence>
<dbReference type="OrthoDB" id="2656824at2759"/>
<proteinExistence type="predicted"/>
<feature type="coiled-coil region" evidence="1">
    <location>
        <begin position="265"/>
        <end position="306"/>
    </location>
</feature>
<dbReference type="EMBL" id="JABBWD010000051">
    <property type="protein sequence ID" value="KAG1772909.1"/>
    <property type="molecule type" value="Genomic_DNA"/>
</dbReference>
<sequence length="321" mass="36671">MSFKVRASISRLVTNYLRRLGILEPPPEDLPSLWFDHKSPTTRHLMSVDIYKKYLSEHIDGDGKNNYMECFLYRIDHYRCSQTVEHEFLVLHFTHWDSPAATAAICVDRSVRQSSGILTPSSSTSSENSANDMIEPIGCASNLNIKSCLTEKFKTFKHISSLSFRNQSTRPSALHVAVLLFQVNQHPINYHLLGAPCYWFGHAVCKSLQILFGQEGEEEVFKPHTRGQFGPIPVFKPSQDDVNVICDGFWDAYEQTMKVAEARGLRRLEEREKLVQQALADHQHEIDERDRQIAKMQAELELLKAQFTASRDTAESPLPSF</sequence>
<accession>A0A9P6ZNS2</accession>
<protein>
    <submittedName>
        <fullName evidence="2">Uncharacterized protein</fullName>
    </submittedName>
</protein>
<comment type="caution">
    <text evidence="2">The sequence shown here is derived from an EMBL/GenBank/DDBJ whole genome shotgun (WGS) entry which is preliminary data.</text>
</comment>
<organism evidence="2 3">
    <name type="scientific">Suillus placidus</name>
    <dbReference type="NCBI Taxonomy" id="48579"/>
    <lineage>
        <taxon>Eukaryota</taxon>
        <taxon>Fungi</taxon>
        <taxon>Dikarya</taxon>
        <taxon>Basidiomycota</taxon>
        <taxon>Agaricomycotina</taxon>
        <taxon>Agaricomycetes</taxon>
        <taxon>Agaricomycetidae</taxon>
        <taxon>Boletales</taxon>
        <taxon>Suillineae</taxon>
        <taxon>Suillaceae</taxon>
        <taxon>Suillus</taxon>
    </lineage>
</organism>
<keyword evidence="1" id="KW-0175">Coiled coil</keyword>
<gene>
    <name evidence="2" type="ORF">EV702DRAFT_614303</name>
</gene>
<reference evidence="2" key="1">
    <citation type="journal article" date="2020" name="New Phytol.">
        <title>Comparative genomics reveals dynamic genome evolution in host specialist ectomycorrhizal fungi.</title>
        <authorList>
            <person name="Lofgren L.A."/>
            <person name="Nguyen N.H."/>
            <person name="Vilgalys R."/>
            <person name="Ruytinx J."/>
            <person name="Liao H.L."/>
            <person name="Branco S."/>
            <person name="Kuo A."/>
            <person name="LaButti K."/>
            <person name="Lipzen A."/>
            <person name="Andreopoulos W."/>
            <person name="Pangilinan J."/>
            <person name="Riley R."/>
            <person name="Hundley H."/>
            <person name="Na H."/>
            <person name="Barry K."/>
            <person name="Grigoriev I.V."/>
            <person name="Stajich J.E."/>
            <person name="Kennedy P.G."/>
        </authorList>
    </citation>
    <scope>NUCLEOTIDE SEQUENCE</scope>
    <source>
        <strain evidence="2">DOB743</strain>
    </source>
</reference>